<protein>
    <submittedName>
        <fullName evidence="2">Chromate transporter</fullName>
    </submittedName>
</protein>
<keyword evidence="1" id="KW-0812">Transmembrane</keyword>
<feature type="transmembrane region" description="Helical" evidence="1">
    <location>
        <begin position="7"/>
        <end position="26"/>
    </location>
</feature>
<accession>A0A352IWH0</accession>
<proteinExistence type="predicted"/>
<evidence type="ECO:0000256" key="1">
    <source>
        <dbReference type="SAM" id="Phobius"/>
    </source>
</evidence>
<evidence type="ECO:0000313" key="3">
    <source>
        <dbReference type="Proteomes" id="UP000263489"/>
    </source>
</evidence>
<keyword evidence="1" id="KW-0472">Membrane</keyword>
<gene>
    <name evidence="2" type="ORF">DC045_16175</name>
</gene>
<keyword evidence="1" id="KW-1133">Transmembrane helix</keyword>
<sequence>RRARSALAGVNAGVVGLLLAALYDPVWVSAVHGAHDLALVLAIWVCLAVWRVPVWVLAPLSALAGVILLS</sequence>
<feature type="transmembrane region" description="Helical" evidence="1">
    <location>
        <begin position="38"/>
        <end position="69"/>
    </location>
</feature>
<dbReference type="Proteomes" id="UP000263489">
    <property type="component" value="Unassembled WGS sequence"/>
</dbReference>
<dbReference type="EMBL" id="DNNA01000260">
    <property type="protein sequence ID" value="HBC35803.1"/>
    <property type="molecule type" value="Genomic_DNA"/>
</dbReference>
<organism evidence="2 3">
    <name type="scientific">Marinobacter adhaerens</name>
    <dbReference type="NCBI Taxonomy" id="1033846"/>
    <lineage>
        <taxon>Bacteria</taxon>
        <taxon>Pseudomonadati</taxon>
        <taxon>Pseudomonadota</taxon>
        <taxon>Gammaproteobacteria</taxon>
        <taxon>Pseudomonadales</taxon>
        <taxon>Marinobacteraceae</taxon>
        <taxon>Marinobacter</taxon>
    </lineage>
</organism>
<feature type="non-terminal residue" evidence="2">
    <location>
        <position position="1"/>
    </location>
</feature>
<reference evidence="2 3" key="1">
    <citation type="journal article" date="2018" name="Nat. Biotechnol.">
        <title>A standardized bacterial taxonomy based on genome phylogeny substantially revises the tree of life.</title>
        <authorList>
            <person name="Parks D.H."/>
            <person name="Chuvochina M."/>
            <person name="Waite D.W."/>
            <person name="Rinke C."/>
            <person name="Skarshewski A."/>
            <person name="Chaumeil P.A."/>
            <person name="Hugenholtz P."/>
        </authorList>
    </citation>
    <scope>NUCLEOTIDE SEQUENCE [LARGE SCALE GENOMIC DNA]</scope>
    <source>
        <strain evidence="2">UBA9380</strain>
    </source>
</reference>
<comment type="caution">
    <text evidence="2">The sequence shown here is derived from an EMBL/GenBank/DDBJ whole genome shotgun (WGS) entry which is preliminary data.</text>
</comment>
<name>A0A352IWH0_9GAMM</name>
<dbReference type="AlphaFoldDB" id="A0A352IWH0"/>
<evidence type="ECO:0000313" key="2">
    <source>
        <dbReference type="EMBL" id="HBC35803.1"/>
    </source>
</evidence>